<organism evidence="1 2">
    <name type="scientific">Trifolium subterraneum</name>
    <name type="common">Subterranean clover</name>
    <dbReference type="NCBI Taxonomy" id="3900"/>
    <lineage>
        <taxon>Eukaryota</taxon>
        <taxon>Viridiplantae</taxon>
        <taxon>Streptophyta</taxon>
        <taxon>Embryophyta</taxon>
        <taxon>Tracheophyta</taxon>
        <taxon>Spermatophyta</taxon>
        <taxon>Magnoliopsida</taxon>
        <taxon>eudicotyledons</taxon>
        <taxon>Gunneridae</taxon>
        <taxon>Pentapetalae</taxon>
        <taxon>rosids</taxon>
        <taxon>fabids</taxon>
        <taxon>Fabales</taxon>
        <taxon>Fabaceae</taxon>
        <taxon>Papilionoideae</taxon>
        <taxon>50 kb inversion clade</taxon>
        <taxon>NPAAA clade</taxon>
        <taxon>Hologalegina</taxon>
        <taxon>IRL clade</taxon>
        <taxon>Trifolieae</taxon>
        <taxon>Trifolium</taxon>
    </lineage>
</organism>
<gene>
    <name evidence="1" type="ORF">TSUD_256160</name>
</gene>
<keyword evidence="2" id="KW-1185">Reference proteome</keyword>
<protein>
    <submittedName>
        <fullName evidence="1">Uncharacterized protein</fullName>
    </submittedName>
</protein>
<dbReference type="EMBL" id="DF973371">
    <property type="protein sequence ID" value="GAU28288.1"/>
    <property type="molecule type" value="Genomic_DNA"/>
</dbReference>
<evidence type="ECO:0000313" key="1">
    <source>
        <dbReference type="EMBL" id="GAU28288.1"/>
    </source>
</evidence>
<name>A0A2Z6M9P7_TRISU</name>
<sequence>MSLTVWHSTLIWGVVQPYVHSNDSCMEIILHRLEKLNVVQCNNFAMNILSILKALNSKL</sequence>
<accession>A0A2Z6M9P7</accession>
<dbReference type="Proteomes" id="UP000242715">
    <property type="component" value="Unassembled WGS sequence"/>
</dbReference>
<proteinExistence type="predicted"/>
<evidence type="ECO:0000313" key="2">
    <source>
        <dbReference type="Proteomes" id="UP000242715"/>
    </source>
</evidence>
<dbReference type="AlphaFoldDB" id="A0A2Z6M9P7"/>
<reference evidence="2" key="1">
    <citation type="journal article" date="2017" name="Front. Plant Sci.">
        <title>Climate Clever Clovers: New Paradigm to Reduce the Environmental Footprint of Ruminants by Breeding Low Methanogenic Forages Utilizing Haplotype Variation.</title>
        <authorList>
            <person name="Kaur P."/>
            <person name="Appels R."/>
            <person name="Bayer P.E."/>
            <person name="Keeble-Gagnere G."/>
            <person name="Wang J."/>
            <person name="Hirakawa H."/>
            <person name="Shirasawa K."/>
            <person name="Vercoe P."/>
            <person name="Stefanova K."/>
            <person name="Durmic Z."/>
            <person name="Nichols P."/>
            <person name="Revell C."/>
            <person name="Isobe S.N."/>
            <person name="Edwards D."/>
            <person name="Erskine W."/>
        </authorList>
    </citation>
    <scope>NUCLEOTIDE SEQUENCE [LARGE SCALE GENOMIC DNA]</scope>
    <source>
        <strain evidence="2">cv. Daliak</strain>
    </source>
</reference>